<protein>
    <submittedName>
        <fullName evidence="1">Uncharacterized protein</fullName>
    </submittedName>
</protein>
<sequence>MDNVRFPDAASISKSAAPKLLVIVDYPALKDDGVIQVNLSYGVRFSVYKQTIYCLPFRLFQFSLLCHAFWDRRYACIAYCRDELTITLDAFEDLVI</sequence>
<dbReference type="Proteomes" id="UP000479710">
    <property type="component" value="Unassembled WGS sequence"/>
</dbReference>
<keyword evidence="2" id="KW-1185">Reference proteome</keyword>
<evidence type="ECO:0000313" key="2">
    <source>
        <dbReference type="Proteomes" id="UP000479710"/>
    </source>
</evidence>
<comment type="caution">
    <text evidence="1">The sequence shown here is derived from an EMBL/GenBank/DDBJ whole genome shotgun (WGS) entry which is preliminary data.</text>
</comment>
<dbReference type="EMBL" id="SPHZ02000010">
    <property type="protein sequence ID" value="KAF0895014.1"/>
    <property type="molecule type" value="Genomic_DNA"/>
</dbReference>
<organism evidence="1 2">
    <name type="scientific">Oryza meyeriana var. granulata</name>
    <dbReference type="NCBI Taxonomy" id="110450"/>
    <lineage>
        <taxon>Eukaryota</taxon>
        <taxon>Viridiplantae</taxon>
        <taxon>Streptophyta</taxon>
        <taxon>Embryophyta</taxon>
        <taxon>Tracheophyta</taxon>
        <taxon>Spermatophyta</taxon>
        <taxon>Magnoliopsida</taxon>
        <taxon>Liliopsida</taxon>
        <taxon>Poales</taxon>
        <taxon>Poaceae</taxon>
        <taxon>BOP clade</taxon>
        <taxon>Oryzoideae</taxon>
        <taxon>Oryzeae</taxon>
        <taxon>Oryzinae</taxon>
        <taxon>Oryza</taxon>
        <taxon>Oryza meyeriana</taxon>
    </lineage>
</organism>
<name>A0A6G1C5C9_9ORYZ</name>
<gene>
    <name evidence="1" type="ORF">E2562_005001</name>
</gene>
<dbReference type="AlphaFoldDB" id="A0A6G1C5C9"/>
<proteinExistence type="predicted"/>
<reference evidence="1 2" key="1">
    <citation type="submission" date="2019-11" db="EMBL/GenBank/DDBJ databases">
        <title>Whole genome sequence of Oryza granulata.</title>
        <authorList>
            <person name="Li W."/>
        </authorList>
    </citation>
    <scope>NUCLEOTIDE SEQUENCE [LARGE SCALE GENOMIC DNA]</scope>
    <source>
        <strain evidence="2">cv. Menghai</strain>
        <tissue evidence="1">Leaf</tissue>
    </source>
</reference>
<evidence type="ECO:0000313" key="1">
    <source>
        <dbReference type="EMBL" id="KAF0895014.1"/>
    </source>
</evidence>
<accession>A0A6G1C5C9</accession>